<sequence>MKHYIMFVAILAVLLTGCNTEPPLGPTAFITDVKTEQNVLSFTTKIIDEAEVIDYATITITDSIGNEVFSQLTKSRATDYIIFDELVTEEMYTIEVKATYGDQVDEILGNYRLTTSTWLEGGQGEIYDINFSGNTVTVDVTTTFEHSSNYITLELHQDGRLISEILSREINSPSETFRNQKIEGLIAGESYKLVLNYIDTTTGEFTLLDSYDFTMEEYASPTGSLNNHELHTNTLVFDAMIADPDDVLDDAIIEIYSDHLVITSIGLTDGLVKNGINEDAFFTALNPNETYTVKLFGYYMNGVDVYEQVLMDEFTITTEDFLVTGAIVLPVLSGNRITFDTRMSDPYNMITGLSVLLVSDNTIIAELTPQHGLVTNGVNQGVYFSDLPTGATYQIKIIANYFDGATTHDYVILDEYEFRN</sequence>
<evidence type="ECO:0000313" key="2">
    <source>
        <dbReference type="Proteomes" id="UP000005707"/>
    </source>
</evidence>
<dbReference type="EMBL" id="AFNU02000013">
    <property type="protein sequence ID" value="ERJ11265.1"/>
    <property type="molecule type" value="Genomic_DNA"/>
</dbReference>
<keyword evidence="1" id="KW-0449">Lipoprotein</keyword>
<evidence type="ECO:0000313" key="1">
    <source>
        <dbReference type="EMBL" id="ERJ11265.1"/>
    </source>
</evidence>
<dbReference type="PROSITE" id="PS51257">
    <property type="entry name" value="PROKAR_LIPOPROTEIN"/>
    <property type="match status" value="1"/>
</dbReference>
<keyword evidence="2" id="KW-1185">Reference proteome</keyword>
<dbReference type="OrthoDB" id="9836978at2"/>
<name>F7PW75_9MOLU</name>
<dbReference type="InParanoid" id="F7PW75"/>
<reference evidence="1 2" key="1">
    <citation type="journal article" date="2011" name="J. Bacteriol.">
        <title>Genome sequence of Haloplasma contractile, an unusual contractile bacterium from a deep-sea anoxic brine lake.</title>
        <authorList>
            <person name="Antunes A."/>
            <person name="Alam I."/>
            <person name="El Dorry H."/>
            <person name="Siam R."/>
            <person name="Robertson A."/>
            <person name="Bajic V.B."/>
            <person name="Stingl U."/>
        </authorList>
    </citation>
    <scope>NUCLEOTIDE SEQUENCE [LARGE SCALE GENOMIC DNA]</scope>
    <source>
        <strain evidence="1 2">SSD-17B</strain>
    </source>
</reference>
<dbReference type="Proteomes" id="UP000005707">
    <property type="component" value="Unassembled WGS sequence"/>
</dbReference>
<dbReference type="RefSeq" id="WP_008825583.1">
    <property type="nucleotide sequence ID" value="NZ_AFNU02000013.1"/>
</dbReference>
<comment type="caution">
    <text evidence="1">The sequence shown here is derived from an EMBL/GenBank/DDBJ whole genome shotgun (WGS) entry which is preliminary data.</text>
</comment>
<gene>
    <name evidence="1" type="ORF">HLPCO_002705</name>
</gene>
<accession>F7PW75</accession>
<reference evidence="1 2" key="2">
    <citation type="journal article" date="2013" name="PLoS ONE">
        <title>INDIGO - INtegrated Data Warehouse of MIcrobial GenOmes with Examples from the Red Sea Extremophiles.</title>
        <authorList>
            <person name="Alam I."/>
            <person name="Antunes A."/>
            <person name="Kamau A.A."/>
            <person name="Ba Alawi W."/>
            <person name="Kalkatawi M."/>
            <person name="Stingl U."/>
            <person name="Bajic V.B."/>
        </authorList>
    </citation>
    <scope>NUCLEOTIDE SEQUENCE [LARGE SCALE GENOMIC DNA]</scope>
    <source>
        <strain evidence="1 2">SSD-17B</strain>
    </source>
</reference>
<protein>
    <submittedName>
        <fullName evidence="1">Membrane lipoprotein</fullName>
    </submittedName>
</protein>
<organism evidence="1 2">
    <name type="scientific">Haloplasma contractile SSD-17B</name>
    <dbReference type="NCBI Taxonomy" id="1033810"/>
    <lineage>
        <taxon>Bacteria</taxon>
        <taxon>Bacillati</taxon>
        <taxon>Mycoplasmatota</taxon>
        <taxon>Mollicutes</taxon>
        <taxon>Haloplasmatales</taxon>
        <taxon>Haloplasmataceae</taxon>
        <taxon>Haloplasma</taxon>
    </lineage>
</organism>
<proteinExistence type="predicted"/>
<dbReference type="AlphaFoldDB" id="F7PW75"/>